<proteinExistence type="predicted"/>
<sequence length="39" mass="4620">MWWVNFGRGGFVAKRSGRLKRCDFESCFVFNLFPFSDDP</sequence>
<dbReference type="Proteomes" id="UP000004473">
    <property type="component" value="Unassembled WGS sequence"/>
</dbReference>
<reference evidence="1 2" key="1">
    <citation type="submission" date="2012-04" db="EMBL/GenBank/DDBJ databases">
        <authorList>
            <person name="Harkins D.M."/>
            <person name="Madupu R."/>
            <person name="Durkin A.S."/>
            <person name="Torralba M."/>
            <person name="Methe B."/>
            <person name="Sutton G.G."/>
            <person name="Nelson K.E."/>
        </authorList>
    </citation>
    <scope>NUCLEOTIDE SEQUENCE [LARGE SCALE GENOMIC DNA]</scope>
    <source>
        <strain evidence="1 2">VK64</strain>
    </source>
</reference>
<accession>I2NU42</accession>
<protein>
    <submittedName>
        <fullName evidence="1">Uncharacterized protein</fullName>
    </submittedName>
</protein>
<evidence type="ECO:0000313" key="1">
    <source>
        <dbReference type="EMBL" id="EIG29353.1"/>
    </source>
</evidence>
<evidence type="ECO:0000313" key="2">
    <source>
        <dbReference type="Proteomes" id="UP000004473"/>
    </source>
</evidence>
<dbReference type="AlphaFoldDB" id="I2NU42"/>
<comment type="caution">
    <text evidence="1">The sequence shown here is derived from an EMBL/GenBank/DDBJ whole genome shotgun (WGS) entry which is preliminary data.</text>
</comment>
<gene>
    <name evidence="1" type="ORF">HMPREF1051_2360</name>
</gene>
<organism evidence="1 2">
    <name type="scientific">Neisseria sicca VK64</name>
    <dbReference type="NCBI Taxonomy" id="1095748"/>
    <lineage>
        <taxon>Bacteria</taxon>
        <taxon>Pseudomonadati</taxon>
        <taxon>Pseudomonadota</taxon>
        <taxon>Betaproteobacteria</taxon>
        <taxon>Neisseriales</taxon>
        <taxon>Neisseriaceae</taxon>
        <taxon>Neisseria</taxon>
    </lineage>
</organism>
<dbReference type="EMBL" id="AJMT01000075">
    <property type="protein sequence ID" value="EIG29353.1"/>
    <property type="molecule type" value="Genomic_DNA"/>
</dbReference>
<name>I2NU42_NEISI</name>